<dbReference type="AlphaFoldDB" id="A0A9K3IAE2"/>
<dbReference type="GO" id="GO:0003676">
    <property type="term" value="F:nucleic acid binding"/>
    <property type="evidence" value="ECO:0007669"/>
    <property type="project" value="InterPro"/>
</dbReference>
<sequence length="121" mass="13983">MFTHHDNNSSRGRQFRNHGHGRFNQPRGNWRDNKHKQSTKSGGSSSRLRSGNSRNWRKSARGQTGTSKIQCFECQKFGHFKKDYPEKEIVQGHSNLVEEDEAPILLMAIQEENMKEKGSIK</sequence>
<evidence type="ECO:0000256" key="1">
    <source>
        <dbReference type="SAM" id="MobiDB-lite"/>
    </source>
</evidence>
<dbReference type="Proteomes" id="UP000215914">
    <property type="component" value="Unassembled WGS sequence"/>
</dbReference>
<dbReference type="InterPro" id="IPR036875">
    <property type="entry name" value="Znf_CCHC_sf"/>
</dbReference>
<gene>
    <name evidence="2" type="ORF">HanXRQr2_Chr09g0413211</name>
</gene>
<evidence type="ECO:0000313" key="2">
    <source>
        <dbReference type="EMBL" id="KAF5793065.1"/>
    </source>
</evidence>
<dbReference type="Gene3D" id="4.10.60.10">
    <property type="entry name" value="Zinc finger, CCHC-type"/>
    <property type="match status" value="1"/>
</dbReference>
<dbReference type="GO" id="GO:0008270">
    <property type="term" value="F:zinc ion binding"/>
    <property type="evidence" value="ECO:0007669"/>
    <property type="project" value="InterPro"/>
</dbReference>
<evidence type="ECO:0000313" key="3">
    <source>
        <dbReference type="Proteomes" id="UP000215914"/>
    </source>
</evidence>
<reference evidence="2" key="1">
    <citation type="journal article" date="2017" name="Nature">
        <title>The sunflower genome provides insights into oil metabolism, flowering and Asterid evolution.</title>
        <authorList>
            <person name="Badouin H."/>
            <person name="Gouzy J."/>
            <person name="Grassa C.J."/>
            <person name="Murat F."/>
            <person name="Staton S.E."/>
            <person name="Cottret L."/>
            <person name="Lelandais-Briere C."/>
            <person name="Owens G.L."/>
            <person name="Carrere S."/>
            <person name="Mayjonade B."/>
            <person name="Legrand L."/>
            <person name="Gill N."/>
            <person name="Kane N.C."/>
            <person name="Bowers J.E."/>
            <person name="Hubner S."/>
            <person name="Bellec A."/>
            <person name="Berard A."/>
            <person name="Berges H."/>
            <person name="Blanchet N."/>
            <person name="Boniface M.C."/>
            <person name="Brunel D."/>
            <person name="Catrice O."/>
            <person name="Chaidir N."/>
            <person name="Claudel C."/>
            <person name="Donnadieu C."/>
            <person name="Faraut T."/>
            <person name="Fievet G."/>
            <person name="Helmstetter N."/>
            <person name="King M."/>
            <person name="Knapp S.J."/>
            <person name="Lai Z."/>
            <person name="Le Paslier M.C."/>
            <person name="Lippi Y."/>
            <person name="Lorenzon L."/>
            <person name="Mandel J.R."/>
            <person name="Marage G."/>
            <person name="Marchand G."/>
            <person name="Marquand E."/>
            <person name="Bret-Mestries E."/>
            <person name="Morien E."/>
            <person name="Nambeesan S."/>
            <person name="Nguyen T."/>
            <person name="Pegot-Espagnet P."/>
            <person name="Pouilly N."/>
            <person name="Raftis F."/>
            <person name="Sallet E."/>
            <person name="Schiex T."/>
            <person name="Thomas J."/>
            <person name="Vandecasteele C."/>
            <person name="Vares D."/>
            <person name="Vear F."/>
            <person name="Vautrin S."/>
            <person name="Crespi M."/>
            <person name="Mangin B."/>
            <person name="Burke J.M."/>
            <person name="Salse J."/>
            <person name="Munos S."/>
            <person name="Vincourt P."/>
            <person name="Rieseberg L.H."/>
            <person name="Langlade N.B."/>
        </authorList>
    </citation>
    <scope>NUCLEOTIDE SEQUENCE</scope>
    <source>
        <tissue evidence="2">Leaves</tissue>
    </source>
</reference>
<comment type="caution">
    <text evidence="2">The sequence shown here is derived from an EMBL/GenBank/DDBJ whole genome shotgun (WGS) entry which is preliminary data.</text>
</comment>
<dbReference type="EMBL" id="MNCJ02000324">
    <property type="protein sequence ID" value="KAF5793065.1"/>
    <property type="molecule type" value="Genomic_DNA"/>
</dbReference>
<accession>A0A9K3IAE2</accession>
<organism evidence="2 3">
    <name type="scientific">Helianthus annuus</name>
    <name type="common">Common sunflower</name>
    <dbReference type="NCBI Taxonomy" id="4232"/>
    <lineage>
        <taxon>Eukaryota</taxon>
        <taxon>Viridiplantae</taxon>
        <taxon>Streptophyta</taxon>
        <taxon>Embryophyta</taxon>
        <taxon>Tracheophyta</taxon>
        <taxon>Spermatophyta</taxon>
        <taxon>Magnoliopsida</taxon>
        <taxon>eudicotyledons</taxon>
        <taxon>Gunneridae</taxon>
        <taxon>Pentapetalae</taxon>
        <taxon>asterids</taxon>
        <taxon>campanulids</taxon>
        <taxon>Asterales</taxon>
        <taxon>Asteraceae</taxon>
        <taxon>Asteroideae</taxon>
        <taxon>Heliantheae alliance</taxon>
        <taxon>Heliantheae</taxon>
        <taxon>Helianthus</taxon>
    </lineage>
</organism>
<name>A0A9K3IAE2_HELAN</name>
<proteinExistence type="predicted"/>
<dbReference type="Gramene" id="mRNA:HanXRQr2_Chr09g0413211">
    <property type="protein sequence ID" value="CDS:HanXRQr2_Chr09g0413211.1"/>
    <property type="gene ID" value="HanXRQr2_Chr09g0413211"/>
</dbReference>
<reference evidence="2" key="2">
    <citation type="submission" date="2020-06" db="EMBL/GenBank/DDBJ databases">
        <title>Helianthus annuus Genome sequencing and assembly Release 2.</title>
        <authorList>
            <person name="Gouzy J."/>
            <person name="Langlade N."/>
            <person name="Munos S."/>
        </authorList>
    </citation>
    <scope>NUCLEOTIDE SEQUENCE</scope>
    <source>
        <tissue evidence="2">Leaves</tissue>
    </source>
</reference>
<keyword evidence="3" id="KW-1185">Reference proteome</keyword>
<protein>
    <submittedName>
        <fullName evidence="2">Transcription factor interactor and regulator CCHC(Zn) family</fullName>
    </submittedName>
</protein>
<feature type="compositionally biased region" description="Low complexity" evidence="1">
    <location>
        <begin position="41"/>
        <end position="54"/>
    </location>
</feature>
<feature type="region of interest" description="Disordered" evidence="1">
    <location>
        <begin position="1"/>
        <end position="68"/>
    </location>
</feature>
<dbReference type="SUPFAM" id="SSF57756">
    <property type="entry name" value="Retrovirus zinc finger-like domains"/>
    <property type="match status" value="1"/>
</dbReference>